<dbReference type="EMBL" id="JABWCS010000215">
    <property type="protein sequence ID" value="NUU62618.1"/>
    <property type="molecule type" value="Genomic_DNA"/>
</dbReference>
<evidence type="ECO:0000313" key="3">
    <source>
        <dbReference type="Proteomes" id="UP000564806"/>
    </source>
</evidence>
<reference evidence="2" key="1">
    <citation type="submission" date="2020-06" db="EMBL/GenBank/DDBJ databases">
        <title>Paenibacillus sp. nov., isolated from soil.</title>
        <authorList>
            <person name="Seo Y.L."/>
        </authorList>
    </citation>
    <scope>NUCLEOTIDE SEQUENCE [LARGE SCALE GENOMIC DNA]</scope>
    <source>
        <strain evidence="2">JW14</strain>
    </source>
</reference>
<sequence length="74" mass="8306">MAEGDIYTVTHGDKWANKIGGNERVSKVYDTQAEAIADARKRAIRDGLEHSIQGKNSKFREKNSYGNDPRNIRG</sequence>
<dbReference type="AlphaFoldDB" id="A0A850ENB1"/>
<feature type="region of interest" description="Disordered" evidence="1">
    <location>
        <begin position="48"/>
        <end position="74"/>
    </location>
</feature>
<name>A0A850ENB1_9BACL</name>
<accession>A0A850ENB1</accession>
<dbReference type="RefSeq" id="WP_175373071.1">
    <property type="nucleotide sequence ID" value="NZ_JABWCS010000215.1"/>
</dbReference>
<dbReference type="InterPro" id="IPR018691">
    <property type="entry name" value="DUF2188"/>
</dbReference>
<evidence type="ECO:0000313" key="2">
    <source>
        <dbReference type="EMBL" id="NUU62618.1"/>
    </source>
</evidence>
<protein>
    <submittedName>
        <fullName evidence="2">DUF2188 domain-containing protein</fullName>
    </submittedName>
</protein>
<comment type="caution">
    <text evidence="2">The sequence shown here is derived from an EMBL/GenBank/DDBJ whole genome shotgun (WGS) entry which is preliminary data.</text>
</comment>
<keyword evidence="3" id="KW-1185">Reference proteome</keyword>
<dbReference type="Pfam" id="PF09954">
    <property type="entry name" value="DUF2188"/>
    <property type="match status" value="1"/>
</dbReference>
<dbReference type="Proteomes" id="UP000564806">
    <property type="component" value="Unassembled WGS sequence"/>
</dbReference>
<gene>
    <name evidence="2" type="ORF">HPT30_19930</name>
</gene>
<proteinExistence type="predicted"/>
<evidence type="ECO:0000256" key="1">
    <source>
        <dbReference type="SAM" id="MobiDB-lite"/>
    </source>
</evidence>
<organism evidence="2 3">
    <name type="scientific">Paenibacillus agri</name>
    <dbReference type="NCBI Taxonomy" id="2744309"/>
    <lineage>
        <taxon>Bacteria</taxon>
        <taxon>Bacillati</taxon>
        <taxon>Bacillota</taxon>
        <taxon>Bacilli</taxon>
        <taxon>Bacillales</taxon>
        <taxon>Paenibacillaceae</taxon>
        <taxon>Paenibacillus</taxon>
    </lineage>
</organism>